<dbReference type="Pfam" id="PF00069">
    <property type="entry name" value="Pkinase"/>
    <property type="match status" value="2"/>
</dbReference>
<evidence type="ECO:0000256" key="3">
    <source>
        <dbReference type="ARBA" id="ARBA00022777"/>
    </source>
</evidence>
<sequence>MSQRIHNYNYQPCYQTGVLQQQENIGQGQVVVRISQDRLQIEMNIYQKLQINKCLNVVEILKIFNNQVIIEECSMTLDQFMKKRLEISLGFSRQDIQLIIAQIINGYQHLKQLGIIYRNLTPQTILIKQIKGRFIIKLSDFSLSGLVNNQELAQTKAGIPVYWAPEVMFQPEKGYNDKCDIFSLGIILHQLCFQNQMPQLLKNSMELQTFLMNLKQQQFKCQKGGDIDQEYIDLIEKMIVFEPRKRISWEELARIPIFQQPYKLLDNLYIVDFTHKLGSGMQGVIYLTIDLRDQKEFCAKVIDNTQIEGQREISVYEKLSKNNSKNIIQIYNCFHDKHQTYVILEKCDEDIKQYFEKNNNVNNAEILDFLDQITNGYMELQKHGIIHRDLKPENILIKYEDNKKKIKIIDFGVSKINTNQELATTLAGTPIYSAPEVLTLTGKGYTNQCDIYSLGTMLYQFVYKQPYCQANTLENLKNFQQQLKKNPFICPQKSVFKQLIERMLIYDPNQRISWTELQEEVKNLMSKLSIKITERESILHESISSSILRYLDSLQLFTSKLEQELINFYDQQTKYKTDVAKLLYFLLFFSQATILDCQEIITKQAIYIGGETFKQEINIQWINQDRVLQYIDDLQEYIEQIKIEPDQYFVEQQQKMFQEIENKRMTCYDIHQYFNAIFLMQKYKTWIQKEVSIKLRYFLLKLSNIFQDYPLSNVKAILYAQLAEKIKDENVQKKYLETRWKY</sequence>
<dbReference type="PANTHER" id="PTHR24348">
    <property type="entry name" value="SERINE/THREONINE-PROTEIN KINASE UNC-51-RELATED"/>
    <property type="match status" value="1"/>
</dbReference>
<dbReference type="GO" id="GO:0005829">
    <property type="term" value="C:cytosol"/>
    <property type="evidence" value="ECO:0007669"/>
    <property type="project" value="TreeGrafter"/>
</dbReference>
<accession>A0A8S1NZE3</accession>
<dbReference type="EMBL" id="CAJJDN010000063">
    <property type="protein sequence ID" value="CAD8095095.1"/>
    <property type="molecule type" value="Genomic_DNA"/>
</dbReference>
<protein>
    <recommendedName>
        <fullName evidence="5">Protein kinase domain-containing protein</fullName>
    </recommendedName>
</protein>
<keyword evidence="1" id="KW-0808">Transferase</keyword>
<dbReference type="InterPro" id="IPR000719">
    <property type="entry name" value="Prot_kinase_dom"/>
</dbReference>
<keyword evidence="4" id="KW-0067">ATP-binding</keyword>
<name>A0A8S1NZE3_9CILI</name>
<evidence type="ECO:0000313" key="7">
    <source>
        <dbReference type="Proteomes" id="UP000692954"/>
    </source>
</evidence>
<evidence type="ECO:0000313" key="6">
    <source>
        <dbReference type="EMBL" id="CAD8095095.1"/>
    </source>
</evidence>
<keyword evidence="3" id="KW-0418">Kinase</keyword>
<dbReference type="GO" id="GO:0005524">
    <property type="term" value="F:ATP binding"/>
    <property type="evidence" value="ECO:0007669"/>
    <property type="project" value="UniProtKB-KW"/>
</dbReference>
<evidence type="ECO:0000256" key="1">
    <source>
        <dbReference type="ARBA" id="ARBA00022679"/>
    </source>
</evidence>
<dbReference type="GO" id="GO:0004674">
    <property type="term" value="F:protein serine/threonine kinase activity"/>
    <property type="evidence" value="ECO:0007669"/>
    <property type="project" value="InterPro"/>
</dbReference>
<dbReference type="GO" id="GO:0005776">
    <property type="term" value="C:autophagosome"/>
    <property type="evidence" value="ECO:0007669"/>
    <property type="project" value="TreeGrafter"/>
</dbReference>
<comment type="caution">
    <text evidence="6">The sequence shown here is derived from an EMBL/GenBank/DDBJ whole genome shotgun (WGS) entry which is preliminary data.</text>
</comment>
<dbReference type="PROSITE" id="PS50011">
    <property type="entry name" value="PROTEIN_KINASE_DOM"/>
    <property type="match status" value="2"/>
</dbReference>
<reference evidence="6" key="1">
    <citation type="submission" date="2021-01" db="EMBL/GenBank/DDBJ databases">
        <authorList>
            <consortium name="Genoscope - CEA"/>
            <person name="William W."/>
        </authorList>
    </citation>
    <scope>NUCLEOTIDE SEQUENCE</scope>
</reference>
<dbReference type="GO" id="GO:0000407">
    <property type="term" value="C:phagophore assembly site"/>
    <property type="evidence" value="ECO:0007669"/>
    <property type="project" value="TreeGrafter"/>
</dbReference>
<keyword evidence="7" id="KW-1185">Reference proteome</keyword>
<evidence type="ECO:0000256" key="2">
    <source>
        <dbReference type="ARBA" id="ARBA00022741"/>
    </source>
</evidence>
<dbReference type="Proteomes" id="UP000692954">
    <property type="component" value="Unassembled WGS sequence"/>
</dbReference>
<dbReference type="PANTHER" id="PTHR24348:SF22">
    <property type="entry name" value="NON-SPECIFIC SERINE_THREONINE PROTEIN KINASE"/>
    <property type="match status" value="1"/>
</dbReference>
<dbReference type="GO" id="GO:0000045">
    <property type="term" value="P:autophagosome assembly"/>
    <property type="evidence" value="ECO:0007669"/>
    <property type="project" value="TreeGrafter"/>
</dbReference>
<organism evidence="6 7">
    <name type="scientific">Paramecium sonneborni</name>
    <dbReference type="NCBI Taxonomy" id="65129"/>
    <lineage>
        <taxon>Eukaryota</taxon>
        <taxon>Sar</taxon>
        <taxon>Alveolata</taxon>
        <taxon>Ciliophora</taxon>
        <taxon>Intramacronucleata</taxon>
        <taxon>Oligohymenophorea</taxon>
        <taxon>Peniculida</taxon>
        <taxon>Parameciidae</taxon>
        <taxon>Paramecium</taxon>
    </lineage>
</organism>
<evidence type="ECO:0000259" key="5">
    <source>
        <dbReference type="PROSITE" id="PS50011"/>
    </source>
</evidence>
<proteinExistence type="predicted"/>
<keyword evidence="2" id="KW-0547">Nucleotide-binding</keyword>
<dbReference type="GO" id="GO:0010506">
    <property type="term" value="P:regulation of autophagy"/>
    <property type="evidence" value="ECO:0007669"/>
    <property type="project" value="InterPro"/>
</dbReference>
<feature type="domain" description="Protein kinase" evidence="5">
    <location>
        <begin position="271"/>
        <end position="525"/>
    </location>
</feature>
<feature type="domain" description="Protein kinase" evidence="5">
    <location>
        <begin position="1"/>
        <end position="258"/>
    </location>
</feature>
<dbReference type="InterPro" id="IPR045269">
    <property type="entry name" value="Atg1-like"/>
</dbReference>
<dbReference type="OrthoDB" id="541276at2759"/>
<evidence type="ECO:0000256" key="4">
    <source>
        <dbReference type="ARBA" id="ARBA00022840"/>
    </source>
</evidence>
<dbReference type="AlphaFoldDB" id="A0A8S1NZE3"/>
<dbReference type="GO" id="GO:0016020">
    <property type="term" value="C:membrane"/>
    <property type="evidence" value="ECO:0007669"/>
    <property type="project" value="TreeGrafter"/>
</dbReference>
<dbReference type="SMART" id="SM00220">
    <property type="entry name" value="S_TKc"/>
    <property type="match status" value="2"/>
</dbReference>
<dbReference type="PROSITE" id="PS00108">
    <property type="entry name" value="PROTEIN_KINASE_ST"/>
    <property type="match status" value="1"/>
</dbReference>
<gene>
    <name evidence="6" type="ORF">PSON_ATCC_30995.1.T0630223</name>
</gene>
<dbReference type="InterPro" id="IPR008271">
    <property type="entry name" value="Ser/Thr_kinase_AS"/>
</dbReference>